<feature type="transmembrane region" description="Helical" evidence="1">
    <location>
        <begin position="76"/>
        <end position="96"/>
    </location>
</feature>
<reference evidence="2 3" key="1">
    <citation type="journal article" date="2019" name="Sci. Rep.">
        <title>A high-quality genome of Eragrostis curvula grass provides insights into Poaceae evolution and supports new strategies to enhance forage quality.</title>
        <authorList>
            <person name="Carballo J."/>
            <person name="Santos B.A.C.M."/>
            <person name="Zappacosta D."/>
            <person name="Garbus I."/>
            <person name="Selva J.P."/>
            <person name="Gallo C.A."/>
            <person name="Diaz A."/>
            <person name="Albertini E."/>
            <person name="Caccamo M."/>
            <person name="Echenique V."/>
        </authorList>
    </citation>
    <scope>NUCLEOTIDE SEQUENCE [LARGE SCALE GENOMIC DNA]</scope>
    <source>
        <strain evidence="3">cv. Victoria</strain>
        <tissue evidence="2">Leaf</tissue>
    </source>
</reference>
<evidence type="ECO:0000313" key="2">
    <source>
        <dbReference type="EMBL" id="TVU49659.1"/>
    </source>
</evidence>
<keyword evidence="1" id="KW-0812">Transmembrane</keyword>
<proteinExistence type="predicted"/>
<protein>
    <submittedName>
        <fullName evidence="2">Uncharacterized protein</fullName>
    </submittedName>
</protein>
<name>A0A5J9WN90_9POAL</name>
<comment type="caution">
    <text evidence="2">The sequence shown here is derived from an EMBL/GenBank/DDBJ whole genome shotgun (WGS) entry which is preliminary data.</text>
</comment>
<dbReference type="AlphaFoldDB" id="A0A5J9WN90"/>
<sequence>MRPAVVSLVASVASLAVAYGQLWRRPEDLALAGAAFATTFLLVHYAAVAVSGGSSSAPESGEADGGDAERARGKRLALAMALVLYGLACAEVWGAAASWEVAVAALASWCGAAVLLLLYLVTSAGCHRGDGVDHNVP</sequence>
<evidence type="ECO:0000313" key="3">
    <source>
        <dbReference type="Proteomes" id="UP000324897"/>
    </source>
</evidence>
<feature type="non-terminal residue" evidence="2">
    <location>
        <position position="1"/>
    </location>
</feature>
<dbReference type="Proteomes" id="UP000324897">
    <property type="component" value="Chromosome 6"/>
</dbReference>
<keyword evidence="3" id="KW-1185">Reference proteome</keyword>
<keyword evidence="1" id="KW-0472">Membrane</keyword>
<dbReference type="EMBL" id="RWGY01000002">
    <property type="protein sequence ID" value="TVU49659.1"/>
    <property type="molecule type" value="Genomic_DNA"/>
</dbReference>
<gene>
    <name evidence="2" type="ORF">EJB05_00983</name>
</gene>
<keyword evidence="1" id="KW-1133">Transmembrane helix</keyword>
<organism evidence="2 3">
    <name type="scientific">Eragrostis curvula</name>
    <name type="common">weeping love grass</name>
    <dbReference type="NCBI Taxonomy" id="38414"/>
    <lineage>
        <taxon>Eukaryota</taxon>
        <taxon>Viridiplantae</taxon>
        <taxon>Streptophyta</taxon>
        <taxon>Embryophyta</taxon>
        <taxon>Tracheophyta</taxon>
        <taxon>Spermatophyta</taxon>
        <taxon>Magnoliopsida</taxon>
        <taxon>Liliopsida</taxon>
        <taxon>Poales</taxon>
        <taxon>Poaceae</taxon>
        <taxon>PACMAD clade</taxon>
        <taxon>Chloridoideae</taxon>
        <taxon>Eragrostideae</taxon>
        <taxon>Eragrostidinae</taxon>
        <taxon>Eragrostis</taxon>
    </lineage>
</organism>
<feature type="transmembrane region" description="Helical" evidence="1">
    <location>
        <begin position="102"/>
        <end position="121"/>
    </location>
</feature>
<dbReference type="Gramene" id="TVU49659">
    <property type="protein sequence ID" value="TVU49659"/>
    <property type="gene ID" value="EJB05_00983"/>
</dbReference>
<evidence type="ECO:0000256" key="1">
    <source>
        <dbReference type="SAM" id="Phobius"/>
    </source>
</evidence>
<feature type="transmembrane region" description="Helical" evidence="1">
    <location>
        <begin position="30"/>
        <end position="50"/>
    </location>
</feature>
<accession>A0A5J9WN90</accession>